<dbReference type="OMA" id="GCTEVDY"/>
<dbReference type="OrthoDB" id="204058at2759"/>
<dbReference type="STRING" id="225164.V4BPB2"/>
<gene>
    <name evidence="2" type="ORF">LOTGIDRAFT_122584</name>
</gene>
<dbReference type="InterPro" id="IPR052562">
    <property type="entry name" value="Ketohexokinase-related"/>
</dbReference>
<dbReference type="PANTHER" id="PTHR42774">
    <property type="entry name" value="PHOSPHOTRANSFERASE SYSTEM TRANSPORT PROTEIN"/>
    <property type="match status" value="1"/>
</dbReference>
<dbReference type="Pfam" id="PF00294">
    <property type="entry name" value="PfkB"/>
    <property type="match status" value="1"/>
</dbReference>
<name>V4BPB2_LOTGI</name>
<dbReference type="InterPro" id="IPR011611">
    <property type="entry name" value="PfkB_dom"/>
</dbReference>
<dbReference type="Gene3D" id="3.40.1190.20">
    <property type="match status" value="1"/>
</dbReference>
<accession>V4BPB2</accession>
<dbReference type="Proteomes" id="UP000030746">
    <property type="component" value="Unassembled WGS sequence"/>
</dbReference>
<dbReference type="CTD" id="20232126"/>
<evidence type="ECO:0000313" key="2">
    <source>
        <dbReference type="EMBL" id="ESO90814.1"/>
    </source>
</evidence>
<dbReference type="EMBL" id="KB202325">
    <property type="protein sequence ID" value="ESO90814.1"/>
    <property type="molecule type" value="Genomic_DNA"/>
</dbReference>
<dbReference type="PANTHER" id="PTHR42774:SF3">
    <property type="entry name" value="KETOHEXOKINASE"/>
    <property type="match status" value="1"/>
</dbReference>
<protein>
    <recommendedName>
        <fullName evidence="1">Carbohydrate kinase PfkB domain-containing protein</fullName>
    </recommendedName>
</protein>
<evidence type="ECO:0000259" key="1">
    <source>
        <dbReference type="Pfam" id="PF00294"/>
    </source>
</evidence>
<keyword evidence="3" id="KW-1185">Reference proteome</keyword>
<dbReference type="InterPro" id="IPR029056">
    <property type="entry name" value="Ribokinase-like"/>
</dbReference>
<reference evidence="2 3" key="1">
    <citation type="journal article" date="2013" name="Nature">
        <title>Insights into bilaterian evolution from three spiralian genomes.</title>
        <authorList>
            <person name="Simakov O."/>
            <person name="Marletaz F."/>
            <person name="Cho S.J."/>
            <person name="Edsinger-Gonzales E."/>
            <person name="Havlak P."/>
            <person name="Hellsten U."/>
            <person name="Kuo D.H."/>
            <person name="Larsson T."/>
            <person name="Lv J."/>
            <person name="Arendt D."/>
            <person name="Savage R."/>
            <person name="Osoegawa K."/>
            <person name="de Jong P."/>
            <person name="Grimwood J."/>
            <person name="Chapman J.A."/>
            <person name="Shapiro H."/>
            <person name="Aerts A."/>
            <person name="Otillar R.P."/>
            <person name="Terry A.Y."/>
            <person name="Boore J.L."/>
            <person name="Grigoriev I.V."/>
            <person name="Lindberg D.R."/>
            <person name="Seaver E.C."/>
            <person name="Weisblat D.A."/>
            <person name="Putnam N.H."/>
            <person name="Rokhsar D.S."/>
        </authorList>
    </citation>
    <scope>NUCLEOTIDE SEQUENCE [LARGE SCALE GENOMIC DNA]</scope>
</reference>
<dbReference type="RefSeq" id="XP_009058469.1">
    <property type="nucleotide sequence ID" value="XM_009060221.1"/>
</dbReference>
<dbReference type="GeneID" id="20232126"/>
<dbReference type="HOGENOM" id="CLU_027634_3_0_1"/>
<dbReference type="SUPFAM" id="SSF53613">
    <property type="entry name" value="Ribokinase-like"/>
    <property type="match status" value="1"/>
</dbReference>
<feature type="domain" description="Carbohydrate kinase PfkB" evidence="1">
    <location>
        <begin position="3"/>
        <end position="290"/>
    </location>
</feature>
<sequence>MSKRILCVGLVCVDFKTVVKQYPLEDTNQRTMDTIMERGGNASNSATVLSMLGCDVEYFGTVSDCQNKNFIMSDFEEYGVNISNIVICNNSKCPVSIVIVNSENGSRTILHSNRCLRELTYEDFKMVDLSLYNWIHFEGRPNNDDIRLMILDIKKYNLSVDCHKRITISLEFEKIRTYPLDIIPLVDYAFFSKDYAKHYGFNDMETFVSQKSAEKNKTVICAWGECGAAAKIPDSSVVTSKAFPPKQMVDTTGAGDTFIAACLYSLIHGLSLEEALDSGCCLAGAKCGIMGLRGLKNSREITYTCKKKKDMVNSR</sequence>
<evidence type="ECO:0000313" key="3">
    <source>
        <dbReference type="Proteomes" id="UP000030746"/>
    </source>
</evidence>
<dbReference type="CDD" id="cd01939">
    <property type="entry name" value="Ketohexokinase"/>
    <property type="match status" value="1"/>
</dbReference>
<dbReference type="GO" id="GO:0006000">
    <property type="term" value="P:fructose metabolic process"/>
    <property type="evidence" value="ECO:0007669"/>
    <property type="project" value="InterPro"/>
</dbReference>
<dbReference type="InterPro" id="IPR034093">
    <property type="entry name" value="KHK"/>
</dbReference>
<dbReference type="GO" id="GO:0004454">
    <property type="term" value="F:ketohexokinase activity"/>
    <property type="evidence" value="ECO:0007669"/>
    <property type="project" value="InterPro"/>
</dbReference>
<dbReference type="KEGG" id="lgi:LOTGIDRAFT_122584"/>
<dbReference type="AlphaFoldDB" id="V4BPB2"/>
<proteinExistence type="predicted"/>
<organism evidence="2 3">
    <name type="scientific">Lottia gigantea</name>
    <name type="common">Giant owl limpet</name>
    <dbReference type="NCBI Taxonomy" id="225164"/>
    <lineage>
        <taxon>Eukaryota</taxon>
        <taxon>Metazoa</taxon>
        <taxon>Spiralia</taxon>
        <taxon>Lophotrochozoa</taxon>
        <taxon>Mollusca</taxon>
        <taxon>Gastropoda</taxon>
        <taxon>Patellogastropoda</taxon>
        <taxon>Lottioidea</taxon>
        <taxon>Lottiidae</taxon>
        <taxon>Lottia</taxon>
    </lineage>
</organism>